<comment type="caution">
    <text evidence="8">The sequence shown here is derived from an EMBL/GenBank/DDBJ whole genome shotgun (WGS) entry which is preliminary data.</text>
</comment>
<evidence type="ECO:0000256" key="3">
    <source>
        <dbReference type="ARBA" id="ARBA00022723"/>
    </source>
</evidence>
<dbReference type="SUPFAM" id="SSF48056">
    <property type="entry name" value="Di-copper centre-containing domain"/>
    <property type="match status" value="1"/>
</dbReference>
<dbReference type="InterPro" id="IPR050316">
    <property type="entry name" value="Tyrosinase/Hemocyanin"/>
</dbReference>
<dbReference type="GO" id="GO:0046872">
    <property type="term" value="F:metal ion binding"/>
    <property type="evidence" value="ECO:0007669"/>
    <property type="project" value="UniProtKB-KW"/>
</dbReference>
<proteinExistence type="inferred from homology"/>
<reference evidence="8 9" key="1">
    <citation type="submission" date="2015-06" db="EMBL/GenBank/DDBJ databases">
        <title>Genome sequence of Pseudoalteromonas peptidolytica.</title>
        <authorList>
            <person name="Xie B.-B."/>
            <person name="Rong J.-C."/>
            <person name="Qin Q.-L."/>
            <person name="Zhang Y.-Z."/>
        </authorList>
    </citation>
    <scope>NUCLEOTIDE SEQUENCE [LARGE SCALE GENOMIC DNA]</scope>
    <source>
        <strain evidence="8 9">F12-50-A1</strain>
    </source>
</reference>
<evidence type="ECO:0000256" key="2">
    <source>
        <dbReference type="ARBA" id="ARBA00009928"/>
    </source>
</evidence>
<dbReference type="Pfam" id="PF00264">
    <property type="entry name" value="Tyrosinase"/>
    <property type="match status" value="1"/>
</dbReference>
<feature type="domain" description="Tyrosinase copper-binding" evidence="7">
    <location>
        <begin position="241"/>
        <end position="252"/>
    </location>
</feature>
<dbReference type="Pfam" id="PF25271">
    <property type="entry name" value="DUF7868"/>
    <property type="match status" value="1"/>
</dbReference>
<dbReference type="Proteomes" id="UP000660708">
    <property type="component" value="Unassembled WGS sequence"/>
</dbReference>
<evidence type="ECO:0000256" key="4">
    <source>
        <dbReference type="ARBA" id="ARBA00023002"/>
    </source>
</evidence>
<keyword evidence="9" id="KW-1185">Reference proteome</keyword>
<keyword evidence="4" id="KW-0560">Oxidoreductase</keyword>
<dbReference type="Gene3D" id="1.10.1280.10">
    <property type="entry name" value="Di-copper center containing domain from catechol oxidase"/>
    <property type="match status" value="1"/>
</dbReference>
<accession>A0A8I0T5D5</accession>
<dbReference type="RefSeq" id="WP_167508276.1">
    <property type="nucleotide sequence ID" value="NZ_AQHF01000020.1"/>
</dbReference>
<evidence type="ECO:0000313" key="8">
    <source>
        <dbReference type="EMBL" id="MBE0346114.1"/>
    </source>
</evidence>
<gene>
    <name evidence="8" type="ORF">PPEP_a1141</name>
</gene>
<sequence length="483" mass="53776">MRVRKNVNNISDGTLLWYSRAVEAMKQKDIKDPTSWWYQGAVHGFGLDNSPNLAPGKTWSELSVWQQATDFPPPEDLVDSIYWQQCQHGTWYFLPWHRMYLQFFEQIVAKTVVELGGPEDWTLPYWNYCDANNPALNENEQLQALKLPAEFGAEQPNSDFPGLWMVERAHYKVSSKADASCEAAMQLKNFTTPIPSQSFGGVRTGFSHDSGTFGKLENNPHNLIHVDIGGAMGDPNTAALDPIFWLHHANIDRLWQSWIDQGRENTSDPSWLNQAFEFHDANGKPVTVQVKQVLSTETLGYTYSENYPDVKVRQERDSKLFAMTPLAGNEIFDTIAATTKSFSLGSQTTPAQLEFLPEKQQVAKVSALAKSSSQRPNQVIIALDNVTGSGVVAPLSIFVKTSAAERVLVGKVGLFGLTQASTPSVRHAGTGINVELDATEAFNQLRSQPDWSFEKVEIELEPSRELGEARVTVGRVSVKAEVV</sequence>
<evidence type="ECO:0000256" key="5">
    <source>
        <dbReference type="ARBA" id="ARBA00023008"/>
    </source>
</evidence>
<evidence type="ECO:0000256" key="1">
    <source>
        <dbReference type="ARBA" id="ARBA00001973"/>
    </source>
</evidence>
<feature type="domain" description="Tyrosinase copper-binding" evidence="6">
    <location>
        <begin position="88"/>
        <end position="105"/>
    </location>
</feature>
<dbReference type="EMBL" id="AQHF01000020">
    <property type="protein sequence ID" value="MBE0346114.1"/>
    <property type="molecule type" value="Genomic_DNA"/>
</dbReference>
<dbReference type="PANTHER" id="PTHR11474">
    <property type="entry name" value="TYROSINASE FAMILY MEMBER"/>
    <property type="match status" value="1"/>
</dbReference>
<comment type="cofactor">
    <cofactor evidence="1">
        <name>Cu(2+)</name>
        <dbReference type="ChEBI" id="CHEBI:29036"/>
    </cofactor>
</comment>
<name>A0A8I0T5D5_9GAMM</name>
<dbReference type="Pfam" id="PF12142">
    <property type="entry name" value="PPO1_DWL"/>
    <property type="match status" value="1"/>
</dbReference>
<evidence type="ECO:0000313" key="9">
    <source>
        <dbReference type="Proteomes" id="UP000660708"/>
    </source>
</evidence>
<evidence type="ECO:0000259" key="6">
    <source>
        <dbReference type="PROSITE" id="PS00497"/>
    </source>
</evidence>
<dbReference type="InterPro" id="IPR002227">
    <property type="entry name" value="Tyrosinase_Cu-bd"/>
</dbReference>
<dbReference type="PRINTS" id="PR00092">
    <property type="entry name" value="TYROSINASE"/>
</dbReference>
<dbReference type="GO" id="GO:0004097">
    <property type="term" value="F:catechol oxidase activity"/>
    <property type="evidence" value="ECO:0007669"/>
    <property type="project" value="InterPro"/>
</dbReference>
<evidence type="ECO:0000259" key="7">
    <source>
        <dbReference type="PROSITE" id="PS00498"/>
    </source>
</evidence>
<organism evidence="8 9">
    <name type="scientific">Pseudoalteromonas peptidolytica F12-50-A1</name>
    <dbReference type="NCBI Taxonomy" id="1315280"/>
    <lineage>
        <taxon>Bacteria</taxon>
        <taxon>Pseudomonadati</taxon>
        <taxon>Pseudomonadota</taxon>
        <taxon>Gammaproteobacteria</taxon>
        <taxon>Alteromonadales</taxon>
        <taxon>Pseudoalteromonadaceae</taxon>
        <taxon>Pseudoalteromonas</taxon>
    </lineage>
</organism>
<keyword evidence="5" id="KW-0186">Copper</keyword>
<dbReference type="PROSITE" id="PS00497">
    <property type="entry name" value="TYROSINASE_1"/>
    <property type="match status" value="1"/>
</dbReference>
<dbReference type="InterPro" id="IPR022739">
    <property type="entry name" value="Polyphenol_oxidase_cen"/>
</dbReference>
<dbReference type="InterPro" id="IPR008922">
    <property type="entry name" value="Di-copper_centre_dom_sf"/>
</dbReference>
<dbReference type="PANTHER" id="PTHR11474:SF76">
    <property type="entry name" value="SHKT DOMAIN-CONTAINING PROTEIN"/>
    <property type="match status" value="1"/>
</dbReference>
<keyword evidence="3" id="KW-0479">Metal-binding</keyword>
<protein>
    <recommendedName>
        <fullName evidence="6 7">Tyrosinase copper-binding domain-containing protein</fullName>
    </recommendedName>
</protein>
<dbReference type="PROSITE" id="PS00498">
    <property type="entry name" value="TYROSINASE_2"/>
    <property type="match status" value="1"/>
</dbReference>
<dbReference type="AlphaFoldDB" id="A0A8I0T5D5"/>
<comment type="similarity">
    <text evidence="2">Belongs to the tyrosinase family.</text>
</comment>
<dbReference type="InterPro" id="IPR057190">
    <property type="entry name" value="DUF7868"/>
</dbReference>